<dbReference type="InterPro" id="IPR052267">
    <property type="entry name" value="N-DRC_Component"/>
</dbReference>
<dbReference type="PANTHER" id="PTHR14690">
    <property type="entry name" value="IQ MOTIF CONTAINING WITH AAA DOMAIN 1"/>
    <property type="match status" value="1"/>
</dbReference>
<organism evidence="3 4">
    <name type="scientific">Erpornis zantholeuca</name>
    <dbReference type="NCBI Taxonomy" id="1112836"/>
    <lineage>
        <taxon>Eukaryota</taxon>
        <taxon>Metazoa</taxon>
        <taxon>Chordata</taxon>
        <taxon>Craniata</taxon>
        <taxon>Vertebrata</taxon>
        <taxon>Euteleostomi</taxon>
        <taxon>Archelosauria</taxon>
        <taxon>Archosauria</taxon>
        <taxon>Dinosauria</taxon>
        <taxon>Saurischia</taxon>
        <taxon>Theropoda</taxon>
        <taxon>Coelurosauria</taxon>
        <taxon>Aves</taxon>
        <taxon>Neognathae</taxon>
        <taxon>Neoaves</taxon>
        <taxon>Telluraves</taxon>
        <taxon>Australaves</taxon>
        <taxon>Passeriformes</taxon>
        <taxon>Sylvioidea</taxon>
        <taxon>Timaliidae</taxon>
        <taxon>Erpornis</taxon>
    </lineage>
</organism>
<gene>
    <name evidence="3" type="primary">Iqca1</name>
    <name evidence="3" type="ORF">ERPZAN_R05334</name>
</gene>
<feature type="non-terminal residue" evidence="3">
    <location>
        <position position="1"/>
    </location>
</feature>
<feature type="region of interest" description="Disordered" evidence="1">
    <location>
        <begin position="450"/>
        <end position="481"/>
    </location>
</feature>
<feature type="compositionally biased region" description="Basic residues" evidence="1">
    <location>
        <begin position="468"/>
        <end position="479"/>
    </location>
</feature>
<feature type="compositionally biased region" description="Basic and acidic residues" evidence="1">
    <location>
        <begin position="342"/>
        <end position="367"/>
    </location>
</feature>
<dbReference type="InterPro" id="IPR000048">
    <property type="entry name" value="IQ_motif_EF-hand-BS"/>
</dbReference>
<dbReference type="Pfam" id="PF00612">
    <property type="entry name" value="IQ"/>
    <property type="match status" value="1"/>
</dbReference>
<dbReference type="InterPro" id="IPR027417">
    <property type="entry name" value="P-loop_NTPase"/>
</dbReference>
<dbReference type="Pfam" id="PF00004">
    <property type="entry name" value="AAA"/>
    <property type="match status" value="1"/>
</dbReference>
<dbReference type="Gene3D" id="1.20.5.190">
    <property type="match status" value="1"/>
</dbReference>
<dbReference type="InterPro" id="IPR003959">
    <property type="entry name" value="ATPase_AAA_core"/>
</dbReference>
<dbReference type="PROSITE" id="PS50096">
    <property type="entry name" value="IQ"/>
    <property type="match status" value="1"/>
</dbReference>
<protein>
    <submittedName>
        <fullName evidence="3">DRC11 protein</fullName>
    </submittedName>
</protein>
<dbReference type="SUPFAM" id="SSF52540">
    <property type="entry name" value="P-loop containing nucleoside triphosphate hydrolases"/>
    <property type="match status" value="1"/>
</dbReference>
<dbReference type="Proteomes" id="UP000545329">
    <property type="component" value="Unassembled WGS sequence"/>
</dbReference>
<feature type="region of interest" description="Disordered" evidence="1">
    <location>
        <begin position="342"/>
        <end position="373"/>
    </location>
</feature>
<proteinExistence type="predicted"/>
<keyword evidence="4" id="KW-1185">Reference proteome</keyword>
<evidence type="ECO:0000313" key="3">
    <source>
        <dbReference type="EMBL" id="NXS87342.1"/>
    </source>
</evidence>
<dbReference type="OrthoDB" id="3046016at2759"/>
<dbReference type="PANTHER" id="PTHR14690:SF0">
    <property type="entry name" value="IQ MOTIF CONTAINING WITH AAA DOMAIN 1"/>
    <property type="match status" value="1"/>
</dbReference>
<dbReference type="AlphaFoldDB" id="A0A7L2XX09"/>
<reference evidence="3 4" key="1">
    <citation type="submission" date="2019-09" db="EMBL/GenBank/DDBJ databases">
        <title>Bird 10,000 Genomes (B10K) Project - Family phase.</title>
        <authorList>
            <person name="Zhang G."/>
        </authorList>
    </citation>
    <scope>NUCLEOTIDE SEQUENCE [LARGE SCALE GENOMIC DNA]</scope>
    <source>
        <strain evidence="3">B10K-DU-002-58</strain>
        <tissue evidence="3">Muscle</tissue>
    </source>
</reference>
<evidence type="ECO:0000256" key="1">
    <source>
        <dbReference type="SAM" id="MobiDB-lite"/>
    </source>
</evidence>
<evidence type="ECO:0000313" key="4">
    <source>
        <dbReference type="Proteomes" id="UP000545329"/>
    </source>
</evidence>
<dbReference type="Gene3D" id="1.10.8.60">
    <property type="match status" value="1"/>
</dbReference>
<accession>A0A7L2XX09</accession>
<evidence type="ECO:0000259" key="2">
    <source>
        <dbReference type="Pfam" id="PF00004"/>
    </source>
</evidence>
<dbReference type="GO" id="GO:0016887">
    <property type="term" value="F:ATP hydrolysis activity"/>
    <property type="evidence" value="ECO:0007669"/>
    <property type="project" value="InterPro"/>
</dbReference>
<feature type="domain" description="ATPase AAA-type core" evidence="2">
    <location>
        <begin position="579"/>
        <end position="695"/>
    </location>
</feature>
<dbReference type="EMBL" id="VZTN01029241">
    <property type="protein sequence ID" value="NXS87342.1"/>
    <property type="molecule type" value="Genomic_DNA"/>
</dbReference>
<name>A0A7L2XX09_9PASS</name>
<comment type="caution">
    <text evidence="3">The sequence shown here is derived from an EMBL/GenBank/DDBJ whole genome shotgun (WGS) entry which is preliminary data.</text>
</comment>
<dbReference type="GO" id="GO:0005524">
    <property type="term" value="F:ATP binding"/>
    <property type="evidence" value="ECO:0007669"/>
    <property type="project" value="InterPro"/>
</dbReference>
<sequence length="836" mass="95255">FPTSTYIKLWADTQRELDIMLQREKEEFFEPQEDRQKVMKMLATAYIQYLDIFRKLEEAHDHLIHQQKRAAVRQVLDGVIGRILEIKKEMVALEKSECHHMDDILMELQRVPEDTDIPIPKYFIKENLGMLQDREKFLDEILLNAGLLEQEPVVAMTLEEGIKVVQVAERARQGRARAAFMKRIYLEEKRQSQKADQEMHKNPDDAATCIQKVWRGYHQRKRTEELREEEMVFLGMNSAEMINGTGSLPPDLEVMSSLQLGAGKANVLQGEAQKREEISFRHELRQTEGSHIKETLQDEISQCFIECRHITGRFPDYPPENTGGSKSIFIEKHPEQVAEELAAKREAEQREKENSGKEKMERPEKTKPPKVGKQMVDERWKMTPSNFLSILEEGSSQYKVFWENRDNKSDFLQDHDPELIKEGEREEVEDEIRVQVDEVMQEKLLRLKEAVDGEMGTGRSKAKEKGGKKNKKERHRKPRKGGDENIILRALSFSSPFLACRTIDSLYQELAEAGFLIKVKNVNLSDYMGYYDCLRNIPCQPGLQPMPSIPEVKQLVTLYGILPLGSQIVHENAPLVKSLLLAGPAGVGKKMLVHAICTETGANLFNVTASKLVGKYPGKEGLMMLFHMILKVGKELQPSVVWIGGTERLYAKGAPKGEEEMNAKRLAKILPPFLRALKPTDRLLLVGTTAKPFDANPGPFFKVYQKIILVPKPDYLTRCGKYFSTLWKHCILRSGGALTRLVNLNCLARVSDGFTQGHIVDVVHTVLSELRVLQMSRKPLRTAEFVTSLARHTPVYKEEEEAFKAWYIKSPLGKAWSAALAAKEGDKSKGKKGKGK</sequence>
<dbReference type="Gene3D" id="3.40.50.300">
    <property type="entry name" value="P-loop containing nucleotide triphosphate hydrolases"/>
    <property type="match status" value="1"/>
</dbReference>
<feature type="non-terminal residue" evidence="3">
    <location>
        <position position="836"/>
    </location>
</feature>